<reference evidence="2 3" key="1">
    <citation type="submission" date="2015-01" db="EMBL/GenBank/DDBJ databases">
        <title>The Genome Sequence of Fonsecaea multimorphosa CBS 102226.</title>
        <authorList>
            <consortium name="The Broad Institute Genomics Platform"/>
            <person name="Cuomo C."/>
            <person name="de Hoog S."/>
            <person name="Gorbushina A."/>
            <person name="Stielow B."/>
            <person name="Teixiera M."/>
            <person name="Abouelleil A."/>
            <person name="Chapman S.B."/>
            <person name="Priest M."/>
            <person name="Young S.K."/>
            <person name="Wortman J."/>
            <person name="Nusbaum C."/>
            <person name="Birren B."/>
        </authorList>
    </citation>
    <scope>NUCLEOTIDE SEQUENCE [LARGE SCALE GENOMIC DNA]</scope>
    <source>
        <strain evidence="2 3">CBS 102226</strain>
    </source>
</reference>
<dbReference type="OrthoDB" id="2013972at2759"/>
<accession>A0A0D2IAC9</accession>
<dbReference type="AlphaFoldDB" id="A0A0D2IAC9"/>
<dbReference type="GeneID" id="27715878"/>
<dbReference type="RefSeq" id="XP_016628229.1">
    <property type="nucleotide sequence ID" value="XM_016780626.1"/>
</dbReference>
<evidence type="ECO:0000313" key="3">
    <source>
        <dbReference type="Proteomes" id="UP000053411"/>
    </source>
</evidence>
<dbReference type="CDD" id="cd02440">
    <property type="entry name" value="AdoMet_MTases"/>
    <property type="match status" value="1"/>
</dbReference>
<dbReference type="STRING" id="1442371.A0A0D2IAC9"/>
<protein>
    <recommendedName>
        <fullName evidence="4">Methyltransferase domain-containing protein</fullName>
    </recommendedName>
</protein>
<dbReference type="Proteomes" id="UP000053411">
    <property type="component" value="Unassembled WGS sequence"/>
</dbReference>
<dbReference type="VEuPathDB" id="FungiDB:Z520_10132"/>
<dbReference type="InterPro" id="IPR029063">
    <property type="entry name" value="SAM-dependent_MTases_sf"/>
</dbReference>
<feature type="region of interest" description="Disordered" evidence="1">
    <location>
        <begin position="17"/>
        <end position="37"/>
    </location>
</feature>
<keyword evidence="3" id="KW-1185">Reference proteome</keyword>
<name>A0A0D2IAC9_9EURO</name>
<organism evidence="2 3">
    <name type="scientific">Fonsecaea multimorphosa CBS 102226</name>
    <dbReference type="NCBI Taxonomy" id="1442371"/>
    <lineage>
        <taxon>Eukaryota</taxon>
        <taxon>Fungi</taxon>
        <taxon>Dikarya</taxon>
        <taxon>Ascomycota</taxon>
        <taxon>Pezizomycotina</taxon>
        <taxon>Eurotiomycetes</taxon>
        <taxon>Chaetothyriomycetidae</taxon>
        <taxon>Chaetothyriales</taxon>
        <taxon>Herpotrichiellaceae</taxon>
        <taxon>Fonsecaea</taxon>
    </lineage>
</organism>
<dbReference type="Gene3D" id="3.40.50.150">
    <property type="entry name" value="Vaccinia Virus protein VP39"/>
    <property type="match status" value="1"/>
</dbReference>
<evidence type="ECO:0000256" key="1">
    <source>
        <dbReference type="SAM" id="MobiDB-lite"/>
    </source>
</evidence>
<proteinExistence type="predicted"/>
<dbReference type="EMBL" id="KN848089">
    <property type="protein sequence ID" value="KIX94106.1"/>
    <property type="molecule type" value="Genomic_DNA"/>
</dbReference>
<dbReference type="PANTHER" id="PTHR43591:SF24">
    <property type="entry name" value="2-METHOXY-6-POLYPRENYL-1,4-BENZOQUINOL METHYLASE, MITOCHONDRIAL"/>
    <property type="match status" value="1"/>
</dbReference>
<evidence type="ECO:0008006" key="4">
    <source>
        <dbReference type="Google" id="ProtNLM"/>
    </source>
</evidence>
<evidence type="ECO:0000313" key="2">
    <source>
        <dbReference type="EMBL" id="KIX94106.1"/>
    </source>
</evidence>
<dbReference type="SUPFAM" id="SSF53335">
    <property type="entry name" value="S-adenosyl-L-methionine-dependent methyltransferases"/>
    <property type="match status" value="1"/>
</dbReference>
<gene>
    <name evidence="2" type="ORF">Z520_10132</name>
</gene>
<dbReference type="PANTHER" id="PTHR43591">
    <property type="entry name" value="METHYLTRANSFERASE"/>
    <property type="match status" value="1"/>
</dbReference>
<dbReference type="Pfam" id="PF13489">
    <property type="entry name" value="Methyltransf_23"/>
    <property type="match status" value="1"/>
</dbReference>
<sequence>MSVSGSDSALEAISDHMDDGTHSALDETDSGYWDQESTTQSVTASIYDYERLHNRTYHSFHRGKYLMPNDESEQDRIDITYHAVRLSFKDNLFFAPLPNPRAILDIGTGTGTWALEAAETHPEANVVGTDLSPIQPNYVTPNLTFEIADADEEWAFPHRFDLVHSRIMSDFTLRSWPHFFEQAFQYLNPGGWVECQEFDYNRRSDDSTIPPDSRLSFWEREWTRGMEMTGLGGFCKPELTMEQMRNAGFVNVTCHRYKIPIGPWPKDPQLRQAGMFGLVNILDGIQGLSLKIFMELLGYSLDELENLLTDCRREARDRTVHSYWPLFVILGQKPADAETPAQA</sequence>
<dbReference type="GO" id="GO:0008168">
    <property type="term" value="F:methyltransferase activity"/>
    <property type="evidence" value="ECO:0007669"/>
    <property type="project" value="TreeGrafter"/>
</dbReference>